<keyword evidence="3" id="KW-1185">Reference proteome</keyword>
<reference evidence="2 3" key="1">
    <citation type="submission" date="2015-06" db="EMBL/GenBank/DDBJ databases">
        <title>Survival trade-offs in plant roots during colonization by closely related pathogenic and mutualistic fungi.</title>
        <authorList>
            <person name="Hacquard S."/>
            <person name="Kracher B."/>
            <person name="Hiruma K."/>
            <person name="Weinman A."/>
            <person name="Muench P."/>
            <person name="Garrido Oter R."/>
            <person name="Ver Loren van Themaat E."/>
            <person name="Dallerey J.-F."/>
            <person name="Damm U."/>
            <person name="Henrissat B."/>
            <person name="Lespinet O."/>
            <person name="Thon M."/>
            <person name="Kemen E."/>
            <person name="McHardy A.C."/>
            <person name="Schulze-Lefert P."/>
            <person name="O'Connell R.J."/>
        </authorList>
    </citation>
    <scope>NUCLEOTIDE SEQUENCE [LARGE SCALE GENOMIC DNA]</scope>
    <source>
        <strain evidence="2 3">MAFF 238704</strain>
    </source>
</reference>
<feature type="compositionally biased region" description="Gly residues" evidence="1">
    <location>
        <begin position="23"/>
        <end position="47"/>
    </location>
</feature>
<proteinExistence type="predicted"/>
<feature type="region of interest" description="Disordered" evidence="1">
    <location>
        <begin position="19"/>
        <end position="61"/>
    </location>
</feature>
<accession>A0A167AKW1</accession>
<evidence type="ECO:0000313" key="3">
    <source>
        <dbReference type="Proteomes" id="UP000076584"/>
    </source>
</evidence>
<protein>
    <submittedName>
        <fullName evidence="2">Uncharacterized protein</fullName>
    </submittedName>
</protein>
<feature type="region of interest" description="Disordered" evidence="1">
    <location>
        <begin position="197"/>
        <end position="219"/>
    </location>
</feature>
<organism evidence="2 3">
    <name type="scientific">Colletotrichum incanum</name>
    <name type="common">Soybean anthracnose fungus</name>
    <dbReference type="NCBI Taxonomy" id="1573173"/>
    <lineage>
        <taxon>Eukaryota</taxon>
        <taxon>Fungi</taxon>
        <taxon>Dikarya</taxon>
        <taxon>Ascomycota</taxon>
        <taxon>Pezizomycotina</taxon>
        <taxon>Sordariomycetes</taxon>
        <taxon>Hypocreomycetidae</taxon>
        <taxon>Glomerellales</taxon>
        <taxon>Glomerellaceae</taxon>
        <taxon>Colletotrichum</taxon>
        <taxon>Colletotrichum spaethianum species complex</taxon>
    </lineage>
</organism>
<comment type="caution">
    <text evidence="2">The sequence shown here is derived from an EMBL/GenBank/DDBJ whole genome shotgun (WGS) entry which is preliminary data.</text>
</comment>
<gene>
    <name evidence="2" type="ORF">CI238_12121</name>
</gene>
<dbReference type="AlphaFoldDB" id="A0A167AKW1"/>
<evidence type="ECO:0000256" key="1">
    <source>
        <dbReference type="SAM" id="MobiDB-lite"/>
    </source>
</evidence>
<dbReference type="EMBL" id="LFIW01001942">
    <property type="protein sequence ID" value="KZL80250.1"/>
    <property type="molecule type" value="Genomic_DNA"/>
</dbReference>
<dbReference type="Proteomes" id="UP000076584">
    <property type="component" value="Unassembled WGS sequence"/>
</dbReference>
<name>A0A167AKW1_COLIC</name>
<sequence>MDKAVQMEAARLLALEFKSGGNSRRGGGRGGLRDGAGTRGVSVGRGVGRIMDTPRSEFPHISMSRPMLTTSRPALAMGNVNRAPTQINPALAGWLGGQKADRNNPVASVPTATKEATASIPVDPKLAGWLTNNSQSQPSANSVPIVNATLGLERSFPASASVPGVTSAAQPTAVSQIRTLPEPTYVTAHIESPATSVVNNTSWGQPKASDGPFENKSTTTSKLNGLGKSMWASEKLTTAQTQNGSNKVDEIVVTDSSTKASAMPQEQPVDSPTTTYDGQVSQLLETDHTKDEAQKASIETGSKLMLRQQPKVGTMLWALQQLDAGLELPDPQQFKAHRDGVNGNYPHVQPVAASQPDSVKGAVSQSQDQMVENYKANKTLMNDLDCHCPKRSHPVIGLAASKYNTDADGDVDISGMSTTARNKFALNVILHDHALPDCPVLLRTKAKYPLYFGANPATVDDENDGLSVIRWEESHHATRPLAQQHHARPPPEV</sequence>
<evidence type="ECO:0000313" key="2">
    <source>
        <dbReference type="EMBL" id="KZL80250.1"/>
    </source>
</evidence>